<dbReference type="OrthoDB" id="9803906at2"/>
<accession>A0A1E2S1Z0</accession>
<dbReference type="PRINTS" id="PR01874">
    <property type="entry name" value="DNAREPAIRADA"/>
</dbReference>
<dbReference type="EMBL" id="MASI01000001">
    <property type="protein sequence ID" value="ODA68410.1"/>
    <property type="molecule type" value="Genomic_DNA"/>
</dbReference>
<dbReference type="SMART" id="SM00382">
    <property type="entry name" value="AAA"/>
    <property type="match status" value="1"/>
</dbReference>
<feature type="region of interest" description="Disordered" evidence="14">
    <location>
        <begin position="434"/>
        <end position="455"/>
    </location>
</feature>
<dbReference type="Pfam" id="PF13481">
    <property type="entry name" value="AAA_25"/>
    <property type="match status" value="1"/>
</dbReference>
<comment type="function">
    <text evidence="11">Plays a role in repairing double-strand DNA breaks, probably involving stabilizing or processing branched DNA or blocked replication forks.</text>
</comment>
<dbReference type="GO" id="GO:0000725">
    <property type="term" value="P:recombinational repair"/>
    <property type="evidence" value="ECO:0007669"/>
    <property type="project" value="UniProtKB-UniRule"/>
</dbReference>
<dbReference type="Gene3D" id="3.40.50.300">
    <property type="entry name" value="P-loop containing nucleotide triphosphate hydrolases"/>
    <property type="match status" value="1"/>
</dbReference>
<evidence type="ECO:0000256" key="14">
    <source>
        <dbReference type="SAM" id="MobiDB-lite"/>
    </source>
</evidence>
<dbReference type="InterPro" id="IPR014721">
    <property type="entry name" value="Ribsml_uS5_D2-typ_fold_subgr"/>
</dbReference>
<keyword evidence="10 11" id="KW-0234">DNA repair</keyword>
<dbReference type="GO" id="GO:0016787">
    <property type="term" value="F:hydrolase activity"/>
    <property type="evidence" value="ECO:0007669"/>
    <property type="project" value="UniProtKB-KW"/>
</dbReference>
<dbReference type="InterPro" id="IPR003593">
    <property type="entry name" value="AAA+_ATPase"/>
</dbReference>
<dbReference type="Proteomes" id="UP000095087">
    <property type="component" value="Unassembled WGS sequence"/>
</dbReference>
<dbReference type="GO" id="GO:0005524">
    <property type="term" value="F:ATP binding"/>
    <property type="evidence" value="ECO:0007669"/>
    <property type="project" value="UniProtKB-UniRule"/>
</dbReference>
<dbReference type="GO" id="GO:0008270">
    <property type="term" value="F:zinc ion binding"/>
    <property type="evidence" value="ECO:0007669"/>
    <property type="project" value="UniProtKB-KW"/>
</dbReference>
<sequence length="477" mass="50250">MAKRSRNFVCQECGAVTAQWAGKCATCGAWNCIVEEQEEQTPPATANLVSIKGGKGRKANFETLKTETRDAPRIETNLSEFDRVTGGGLVPGSAILVGGEPGIGKSTLLLQAAAALAQNGAPVIYLSGEEATAQVRMRAARLGLSEAPVALGTETNVANIVSSLSDGETPALVIVDSVQTLWAENLEAAPGTISQLRGCSSALISHAKRKGYCLVLVGHVTKEGQIAGPKVIEHMVDTVLYFEGQSGHQFRILRSVKNRFGPTDEIGVFEMGYEGLAEVANPSALFLSDHEENSPGTAVFAGMEGTRPILVEIQALVAPSSLGTPRRAVVGWDTNRLAMIIAVLEARCGVRLSGHDVYLNVAGGLRLTEPAADLAAAAALLSSLTDTPVPEHTTLFGEVSLTGAIRRVGHAEQRLKEAAKLGFSRAILPAGNDVQSKDRNKASADDGQKNGGIEQVELTELRELVARFGPLDNATDD</sequence>
<dbReference type="GO" id="GO:0005829">
    <property type="term" value="C:cytosol"/>
    <property type="evidence" value="ECO:0007669"/>
    <property type="project" value="TreeGrafter"/>
</dbReference>
<name>A0A1E2S1Z0_9HYPH</name>
<keyword evidence="7 11" id="KW-0067">ATP-binding</keyword>
<keyword evidence="8 11" id="KW-0346">Stress response</keyword>
<keyword evidence="17" id="KW-1185">Reference proteome</keyword>
<dbReference type="InterPro" id="IPR020568">
    <property type="entry name" value="Ribosomal_Su5_D2-typ_SF"/>
</dbReference>
<keyword evidence="5" id="KW-0378">Hydrolase</keyword>
<evidence type="ECO:0000256" key="6">
    <source>
        <dbReference type="ARBA" id="ARBA00022833"/>
    </source>
</evidence>
<keyword evidence="1 11" id="KW-0479">Metal-binding</keyword>
<keyword evidence="4 13" id="KW-0863">Zinc-finger</keyword>
<evidence type="ECO:0000259" key="15">
    <source>
        <dbReference type="PROSITE" id="PS50162"/>
    </source>
</evidence>
<comment type="function">
    <text evidence="13">DNA-dependent ATPase involved in processing of recombination intermediates, plays a role in repairing DNA breaks. Stimulates the branch migration of RecA-mediated strand transfer reactions, allowing the 3' invading strand to extend heteroduplex DNA faster. Binds ssDNA in the presence of ADP but not other nucleotides, has ATPase activity that is stimulated by ssDNA and various branched DNA structures, but inhibited by SSB. Does not have RecA's homology-searching function.</text>
</comment>
<dbReference type="PANTHER" id="PTHR32472:SF10">
    <property type="entry name" value="DNA REPAIR PROTEIN RADA-LIKE PROTEIN"/>
    <property type="match status" value="1"/>
</dbReference>
<dbReference type="RefSeq" id="WP_069093717.1">
    <property type="nucleotide sequence ID" value="NZ_MASI01000001.1"/>
</dbReference>
<feature type="short sequence motif" description="RadA KNRFG motif" evidence="11">
    <location>
        <begin position="257"/>
        <end position="261"/>
    </location>
</feature>
<protein>
    <recommendedName>
        <fullName evidence="11 12">DNA repair protein RadA</fullName>
    </recommendedName>
</protein>
<dbReference type="HAMAP" id="MF_01498">
    <property type="entry name" value="RadA_bact"/>
    <property type="match status" value="1"/>
</dbReference>
<comment type="similarity">
    <text evidence="11 13">Belongs to the RecA family. RadA subfamily.</text>
</comment>
<feature type="domain" description="RecA family profile 1" evidence="15">
    <location>
        <begin position="70"/>
        <end position="220"/>
    </location>
</feature>
<evidence type="ECO:0000256" key="10">
    <source>
        <dbReference type="ARBA" id="ARBA00023204"/>
    </source>
</evidence>
<feature type="compositionally biased region" description="Basic and acidic residues" evidence="14">
    <location>
        <begin position="435"/>
        <end position="448"/>
    </location>
</feature>
<dbReference type="PANTHER" id="PTHR32472">
    <property type="entry name" value="DNA REPAIR PROTEIN RADA"/>
    <property type="match status" value="1"/>
</dbReference>
<evidence type="ECO:0000256" key="11">
    <source>
        <dbReference type="HAMAP-Rule" id="MF_01498"/>
    </source>
</evidence>
<dbReference type="PATRIC" id="fig|1177755.3.peg.230"/>
<evidence type="ECO:0000256" key="2">
    <source>
        <dbReference type="ARBA" id="ARBA00022741"/>
    </source>
</evidence>
<comment type="domain">
    <text evidence="11">The middle region has homology to RecA with ATPase motifs including the RadA KNRFG motif, while the C-terminus is homologous to Lon protease.</text>
</comment>
<dbReference type="GO" id="GO:0140664">
    <property type="term" value="F:ATP-dependent DNA damage sensor activity"/>
    <property type="evidence" value="ECO:0007669"/>
    <property type="project" value="InterPro"/>
</dbReference>
<evidence type="ECO:0000256" key="13">
    <source>
        <dbReference type="RuleBase" id="RU003555"/>
    </source>
</evidence>
<dbReference type="FunFam" id="3.40.50.300:FF:000050">
    <property type="entry name" value="DNA repair protein RadA"/>
    <property type="match status" value="1"/>
</dbReference>
<keyword evidence="3 11" id="KW-0227">DNA damage</keyword>
<keyword evidence="2 11" id="KW-0547">Nucleotide-binding</keyword>
<evidence type="ECO:0000256" key="12">
    <source>
        <dbReference type="NCBIfam" id="TIGR00416"/>
    </source>
</evidence>
<dbReference type="Pfam" id="PF13541">
    <property type="entry name" value="ChlI"/>
    <property type="match status" value="1"/>
</dbReference>
<evidence type="ECO:0000256" key="5">
    <source>
        <dbReference type="ARBA" id="ARBA00022801"/>
    </source>
</evidence>
<evidence type="ECO:0000256" key="7">
    <source>
        <dbReference type="ARBA" id="ARBA00022840"/>
    </source>
</evidence>
<dbReference type="GO" id="GO:0003684">
    <property type="term" value="F:damaged DNA binding"/>
    <property type="evidence" value="ECO:0007669"/>
    <property type="project" value="InterPro"/>
</dbReference>
<evidence type="ECO:0000313" key="17">
    <source>
        <dbReference type="Proteomes" id="UP000095087"/>
    </source>
</evidence>
<dbReference type="AlphaFoldDB" id="A0A1E2S1Z0"/>
<comment type="caution">
    <text evidence="16">The sequence shown here is derived from an EMBL/GenBank/DDBJ whole genome shotgun (WGS) entry which is preliminary data.</text>
</comment>
<keyword evidence="9 11" id="KW-0238">DNA-binding</keyword>
<gene>
    <name evidence="11" type="primary">radA</name>
    <name evidence="16" type="ORF">A7A08_00233</name>
</gene>
<reference evidence="16 17" key="1">
    <citation type="submission" date="2016-07" db="EMBL/GenBank/DDBJ databases">
        <title>Draft genome sequence of Methyloligella halotolerans C2T (VKM B-2706T=CCUG 61687T=DSM 25045T), a halotolerant polyhydroxybutyrate accumulating methylotroph.</title>
        <authorList>
            <person name="Vasilenko O.V."/>
            <person name="Doronina N.V."/>
            <person name="Poroshina M.N."/>
            <person name="Tarlachkov S.V."/>
            <person name="Trotsenko Y.A."/>
        </authorList>
    </citation>
    <scope>NUCLEOTIDE SEQUENCE [LARGE SCALE GENOMIC DNA]</scope>
    <source>
        <strain evidence="16 17">VKM B-2706</strain>
    </source>
</reference>
<dbReference type="STRING" id="1177755.A7A08_00233"/>
<evidence type="ECO:0000256" key="4">
    <source>
        <dbReference type="ARBA" id="ARBA00022771"/>
    </source>
</evidence>
<dbReference type="Pfam" id="PF18073">
    <property type="entry name" value="Zn_ribbon_LapB"/>
    <property type="match status" value="1"/>
</dbReference>
<dbReference type="InterPro" id="IPR020588">
    <property type="entry name" value="RecA_ATP-bd"/>
</dbReference>
<feature type="region of interest" description="Lon-protease-like" evidence="11">
    <location>
        <begin position="356"/>
        <end position="477"/>
    </location>
</feature>
<dbReference type="PROSITE" id="PS50162">
    <property type="entry name" value="RECA_2"/>
    <property type="match status" value="1"/>
</dbReference>
<evidence type="ECO:0000256" key="1">
    <source>
        <dbReference type="ARBA" id="ARBA00022723"/>
    </source>
</evidence>
<keyword evidence="6 13" id="KW-0862">Zinc</keyword>
<dbReference type="Gene3D" id="3.30.230.10">
    <property type="match status" value="1"/>
</dbReference>
<feature type="binding site" evidence="11">
    <location>
        <begin position="99"/>
        <end position="106"/>
    </location>
    <ligand>
        <name>ATP</name>
        <dbReference type="ChEBI" id="CHEBI:30616"/>
    </ligand>
</feature>
<dbReference type="NCBIfam" id="TIGR00416">
    <property type="entry name" value="sms"/>
    <property type="match status" value="1"/>
</dbReference>
<dbReference type="SUPFAM" id="SSF52540">
    <property type="entry name" value="P-loop containing nucleoside triphosphate hydrolases"/>
    <property type="match status" value="1"/>
</dbReference>
<dbReference type="InterPro" id="IPR004504">
    <property type="entry name" value="DNA_repair_RadA"/>
</dbReference>
<proteinExistence type="inferred from homology"/>
<organism evidence="16 17">
    <name type="scientific">Methyloligella halotolerans</name>
    <dbReference type="NCBI Taxonomy" id="1177755"/>
    <lineage>
        <taxon>Bacteria</taxon>
        <taxon>Pseudomonadati</taxon>
        <taxon>Pseudomonadota</taxon>
        <taxon>Alphaproteobacteria</taxon>
        <taxon>Hyphomicrobiales</taxon>
        <taxon>Hyphomicrobiaceae</taxon>
        <taxon>Methyloligella</taxon>
    </lineage>
</organism>
<evidence type="ECO:0000256" key="8">
    <source>
        <dbReference type="ARBA" id="ARBA00023016"/>
    </source>
</evidence>
<dbReference type="InterPro" id="IPR027417">
    <property type="entry name" value="P-loop_NTPase"/>
</dbReference>
<dbReference type="SUPFAM" id="SSF54211">
    <property type="entry name" value="Ribosomal protein S5 domain 2-like"/>
    <property type="match status" value="1"/>
</dbReference>
<dbReference type="InterPro" id="IPR041166">
    <property type="entry name" value="Rubredoxin_2"/>
</dbReference>
<evidence type="ECO:0000313" key="16">
    <source>
        <dbReference type="EMBL" id="ODA68410.1"/>
    </source>
</evidence>
<evidence type="ECO:0000256" key="3">
    <source>
        <dbReference type="ARBA" id="ARBA00022763"/>
    </source>
</evidence>
<evidence type="ECO:0000256" key="9">
    <source>
        <dbReference type="ARBA" id="ARBA00023125"/>
    </source>
</evidence>